<dbReference type="PANTHER" id="PTHR43072">
    <property type="entry name" value="N-ACETYLTRANSFERASE"/>
    <property type="match status" value="1"/>
</dbReference>
<keyword evidence="1" id="KW-0808">Transferase</keyword>
<dbReference type="Gene3D" id="3.40.630.30">
    <property type="match status" value="1"/>
</dbReference>
<accession>A0ABS7UP24</accession>
<evidence type="ECO:0000313" key="5">
    <source>
        <dbReference type="Proteomes" id="UP001165287"/>
    </source>
</evidence>
<dbReference type="Proteomes" id="UP001165287">
    <property type="component" value="Unassembled WGS sequence"/>
</dbReference>
<dbReference type="InterPro" id="IPR016181">
    <property type="entry name" value="Acyl_CoA_acyltransferase"/>
</dbReference>
<organism evidence="4 5">
    <name type="scientific">Metabacillus rhizolycopersici</name>
    <dbReference type="NCBI Taxonomy" id="2875709"/>
    <lineage>
        <taxon>Bacteria</taxon>
        <taxon>Bacillati</taxon>
        <taxon>Bacillota</taxon>
        <taxon>Bacilli</taxon>
        <taxon>Bacillales</taxon>
        <taxon>Bacillaceae</taxon>
        <taxon>Metabacillus</taxon>
    </lineage>
</organism>
<dbReference type="EMBL" id="JAIQUM010000011">
    <property type="protein sequence ID" value="MBZ5750043.1"/>
    <property type="molecule type" value="Genomic_DNA"/>
</dbReference>
<comment type="caution">
    <text evidence="4">The sequence shown here is derived from an EMBL/GenBank/DDBJ whole genome shotgun (WGS) entry which is preliminary data.</text>
</comment>
<protein>
    <submittedName>
        <fullName evidence="4">GNAT family N-acetyltransferase</fullName>
    </submittedName>
</protein>
<evidence type="ECO:0000259" key="3">
    <source>
        <dbReference type="PROSITE" id="PS51186"/>
    </source>
</evidence>
<evidence type="ECO:0000313" key="4">
    <source>
        <dbReference type="EMBL" id="MBZ5750043.1"/>
    </source>
</evidence>
<reference evidence="4" key="1">
    <citation type="submission" date="2024-05" db="EMBL/GenBank/DDBJ databases">
        <title>Metabacillus sp. nov., isolated from the rhizosphere soil of tomato plants.</title>
        <authorList>
            <person name="Ma R."/>
        </authorList>
    </citation>
    <scope>NUCLEOTIDE SEQUENCE</scope>
    <source>
        <strain evidence="4">DBTR6</strain>
    </source>
</reference>
<dbReference type="CDD" id="cd04301">
    <property type="entry name" value="NAT_SF"/>
    <property type="match status" value="1"/>
</dbReference>
<dbReference type="RefSeq" id="WP_224138041.1">
    <property type="nucleotide sequence ID" value="NZ_JAIQUM010000011.1"/>
</dbReference>
<dbReference type="InterPro" id="IPR000182">
    <property type="entry name" value="GNAT_dom"/>
</dbReference>
<keyword evidence="5" id="KW-1185">Reference proteome</keyword>
<feature type="domain" description="N-acetyltransferase" evidence="3">
    <location>
        <begin position="4"/>
        <end position="154"/>
    </location>
</feature>
<name>A0ABS7UP24_9BACI</name>
<proteinExistence type="predicted"/>
<keyword evidence="2" id="KW-0012">Acyltransferase</keyword>
<evidence type="ECO:0000256" key="2">
    <source>
        <dbReference type="ARBA" id="ARBA00023315"/>
    </source>
</evidence>
<dbReference type="Pfam" id="PF00583">
    <property type="entry name" value="Acetyltransf_1"/>
    <property type="match status" value="1"/>
</dbReference>
<dbReference type="PROSITE" id="PS51186">
    <property type="entry name" value="GNAT"/>
    <property type="match status" value="1"/>
</dbReference>
<gene>
    <name evidence="4" type="ORF">K9V48_07255</name>
</gene>
<evidence type="ECO:0000256" key="1">
    <source>
        <dbReference type="ARBA" id="ARBA00022679"/>
    </source>
</evidence>
<dbReference type="SUPFAM" id="SSF55729">
    <property type="entry name" value="Acyl-CoA N-acyltransferases (Nat)"/>
    <property type="match status" value="1"/>
</dbReference>
<sequence>MSYLIIRKSSPIETNMLLEMTLNVMSESSMGFVKNNPQLGLNVFVPYLNNGAYYLVAIDKTMIVGWVLIGPDFNPLNTQNTGSILSLYVFPLYRKKGVGKQLMIRAFDEFKKQGFQKIQLNVYADNPAKQLYKRLGFSDVSSVMEIELNEGTGN</sequence>
<dbReference type="PANTHER" id="PTHR43072:SF51">
    <property type="entry name" value="ABC SUPERFAMILY TRANSPORT PROTEIN"/>
    <property type="match status" value="1"/>
</dbReference>